<reference evidence="2 4" key="1">
    <citation type="submission" date="2016-04" db="EMBL/GenBank/DDBJ databases">
        <title>Genome sequence of Methanosphaera cuniculi DSM 4103.</title>
        <authorList>
            <person name="Poehlein A."/>
            <person name="Seedorf H."/>
            <person name="Daniel R."/>
        </authorList>
    </citation>
    <scope>NUCLEOTIDE SEQUENCE [LARGE SCALE GENOMIC DNA]</scope>
    <source>
        <strain evidence="2 4">DSM 4103</strain>
    </source>
</reference>
<comment type="caution">
    <text evidence="1">The sequence shown here is derived from an EMBL/GenBank/DDBJ whole genome shotgun (WGS) entry which is preliminary data.</text>
</comment>
<proteinExistence type="predicted"/>
<dbReference type="EMBL" id="LMVN01000021">
    <property type="protein sequence ID" value="PAV07225.1"/>
    <property type="molecule type" value="Genomic_DNA"/>
</dbReference>
<protein>
    <submittedName>
        <fullName evidence="1">Uncharacterized protein</fullName>
    </submittedName>
</protein>
<evidence type="ECO:0000313" key="2">
    <source>
        <dbReference type="EMBL" id="PWL08468.1"/>
    </source>
</evidence>
<evidence type="ECO:0000313" key="4">
    <source>
        <dbReference type="Proteomes" id="UP000246004"/>
    </source>
</evidence>
<keyword evidence="3" id="KW-1185">Reference proteome</keyword>
<organism evidence="1 3">
    <name type="scientific">Methanosphaera cuniculi</name>
    <dbReference type="NCBI Taxonomy" id="1077256"/>
    <lineage>
        <taxon>Archaea</taxon>
        <taxon>Methanobacteriati</taxon>
        <taxon>Methanobacteriota</taxon>
        <taxon>Methanomada group</taxon>
        <taxon>Methanobacteria</taxon>
        <taxon>Methanobacteriales</taxon>
        <taxon>Methanobacteriaceae</taxon>
        <taxon>Methanosphaera</taxon>
    </lineage>
</organism>
<dbReference type="EMBL" id="LWMS01000016">
    <property type="protein sequence ID" value="PWL08468.1"/>
    <property type="molecule type" value="Genomic_DNA"/>
</dbReference>
<dbReference type="Proteomes" id="UP000217528">
    <property type="component" value="Unassembled WGS sequence"/>
</dbReference>
<evidence type="ECO:0000313" key="3">
    <source>
        <dbReference type="Proteomes" id="UP000217528"/>
    </source>
</evidence>
<dbReference type="RefSeq" id="WP_095608892.1">
    <property type="nucleotide sequence ID" value="NZ_LMVN01000021.1"/>
</dbReference>
<sequence length="388" mass="42249">MVTAQSTANDTSINLKNGSTVVSGDMLIDQTKVMKVPLASNPMNILRPLKNRDIVTVFNSIITASAPNDIIKNNSYITADGHISSKLNGPGIVELDADNKVSIKAPTSMVWGHKLPYITAIKNGDTLTIKQKDKTIKTIKESDINNDTVPTDYVTAENLKTWMNSSQDGSNITLDYYLGDFNDKRNGVYGKENITRDFGNETYGYMRNYTPGAPVMVYEHNATETNVSSAVSTVEYLPEYPTEIRASNAKEFAVGWNNTIIPPHSAAHGKENVTFTSIAESGAASGSATHGVCPPGRSLRDAIMALGNPLPVGMSGAEEAILYEFRPTADVLVTNNGDYPIKIVMWTEGENGDTKIYTTIYELKDNATYTNMTTNQTIKENSTDNSTT</sequence>
<reference evidence="1 3" key="2">
    <citation type="journal article" date="2017" name="BMC Genomics">
        <title>Genomic analysis of methanogenic archaea reveals a shift towards energy conservation.</title>
        <authorList>
            <person name="Gilmore S.P."/>
            <person name="Henske J.K."/>
            <person name="Sexton J.A."/>
            <person name="Solomon K.V."/>
            <person name="Seppala S."/>
            <person name="Yoo J.I."/>
            <person name="Huyett L.M."/>
            <person name="Pressman A."/>
            <person name="Cogan J.Z."/>
            <person name="Kivenson V."/>
            <person name="Peng X."/>
            <person name="Tan Y."/>
            <person name="Valentine D.L."/>
            <person name="O'Malley M.A."/>
        </authorList>
    </citation>
    <scope>NUCLEOTIDE SEQUENCE [LARGE SCALE GENOMIC DNA]</scope>
    <source>
        <strain evidence="1 3">1R-7</strain>
    </source>
</reference>
<dbReference type="Proteomes" id="UP000246004">
    <property type="component" value="Unassembled WGS sequence"/>
</dbReference>
<accession>A0A2A2HCW9</accession>
<gene>
    <name evidence="1" type="ORF">ASJ82_06020</name>
    <name evidence="2" type="ORF">MSCUN_06270</name>
</gene>
<name>A0A2A2HCW9_9EURY</name>
<dbReference type="AlphaFoldDB" id="A0A2A2HCW9"/>
<evidence type="ECO:0000313" key="1">
    <source>
        <dbReference type="EMBL" id="PAV07225.1"/>
    </source>
</evidence>
<dbReference type="OrthoDB" id="76191at2157"/>